<accession>A0A4R3I3E6</accession>
<dbReference type="InterPro" id="IPR014729">
    <property type="entry name" value="Rossmann-like_a/b/a_fold"/>
</dbReference>
<dbReference type="OrthoDB" id="9792500at2"/>
<dbReference type="PRINTS" id="PR01438">
    <property type="entry name" value="UNVRSLSTRESS"/>
</dbReference>
<keyword evidence="4" id="KW-1185">Reference proteome</keyword>
<proteinExistence type="inferred from homology"/>
<dbReference type="PANTHER" id="PTHR46268">
    <property type="entry name" value="STRESS RESPONSE PROTEIN NHAX"/>
    <property type="match status" value="1"/>
</dbReference>
<evidence type="ECO:0000313" key="4">
    <source>
        <dbReference type="Proteomes" id="UP000295382"/>
    </source>
</evidence>
<feature type="domain" description="UspA" evidence="2">
    <location>
        <begin position="153"/>
        <end position="294"/>
    </location>
</feature>
<gene>
    <name evidence="3" type="ORF">EDC30_101297</name>
</gene>
<evidence type="ECO:0000259" key="2">
    <source>
        <dbReference type="Pfam" id="PF00582"/>
    </source>
</evidence>
<dbReference type="EMBL" id="SLZQ01000001">
    <property type="protein sequence ID" value="TCS39341.1"/>
    <property type="molecule type" value="Genomic_DNA"/>
</dbReference>
<dbReference type="AlphaFoldDB" id="A0A4R3I3E6"/>
<dbReference type="CDD" id="cd00293">
    <property type="entry name" value="USP-like"/>
    <property type="match status" value="2"/>
</dbReference>
<dbReference type="Gene3D" id="3.40.50.620">
    <property type="entry name" value="HUPs"/>
    <property type="match status" value="2"/>
</dbReference>
<dbReference type="RefSeq" id="WP_132256613.1">
    <property type="nucleotide sequence ID" value="NZ_SLZQ01000001.1"/>
</dbReference>
<dbReference type="Pfam" id="PF00582">
    <property type="entry name" value="Usp"/>
    <property type="match status" value="2"/>
</dbReference>
<evidence type="ECO:0000256" key="1">
    <source>
        <dbReference type="ARBA" id="ARBA00008791"/>
    </source>
</evidence>
<protein>
    <submittedName>
        <fullName evidence="3">Nucleotide-binding universal stress UspA family protein</fullName>
    </submittedName>
</protein>
<sequence length="309" mass="34328">MFVLERILLATDLTVRSISAELRAAQLCEDLRLDSLDVMTVRRTYAANWFDRLRSNAVLASPDSDRDQVQRQFRFAQSRIRARHAIQCHYSIRSGDVPTAIIGMADETDAGMIVVGHERRSRLGNLLGSTAERLLGVADRPLLLVRNQPCSPYRTVLIPVDFSLEALNAARLALSIAPDAHHVFLHAFRMGEEGQMREAGLSEAVIGDYRSKRWAQAAQDLEQFIAELGPVRQTITGEIAYGWTVPMIAAVANKINPDLIVLGKHSASRTEEFLTGNVTRRAISQTSGDVLVIPRMDPGKDSWFERPAA</sequence>
<feature type="domain" description="UspA" evidence="2">
    <location>
        <begin position="5"/>
        <end position="146"/>
    </location>
</feature>
<reference evidence="3 4" key="1">
    <citation type="submission" date="2019-03" db="EMBL/GenBank/DDBJ databases">
        <title>Genomic Encyclopedia of Type Strains, Phase IV (KMG-IV): sequencing the most valuable type-strain genomes for metagenomic binning, comparative biology and taxonomic classification.</title>
        <authorList>
            <person name="Goeker M."/>
        </authorList>
    </citation>
    <scope>NUCLEOTIDE SEQUENCE [LARGE SCALE GENOMIC DNA]</scope>
    <source>
        <strain evidence="3 4">DSM 7445</strain>
    </source>
</reference>
<organism evidence="3 4">
    <name type="scientific">Paucimonas lemoignei</name>
    <name type="common">Pseudomonas lemoignei</name>
    <dbReference type="NCBI Taxonomy" id="29443"/>
    <lineage>
        <taxon>Bacteria</taxon>
        <taxon>Pseudomonadati</taxon>
        <taxon>Pseudomonadota</taxon>
        <taxon>Betaproteobacteria</taxon>
        <taxon>Burkholderiales</taxon>
        <taxon>Burkholderiaceae</taxon>
        <taxon>Paucimonas</taxon>
    </lineage>
</organism>
<dbReference type="SUPFAM" id="SSF52402">
    <property type="entry name" value="Adenine nucleotide alpha hydrolases-like"/>
    <property type="match status" value="2"/>
</dbReference>
<dbReference type="PANTHER" id="PTHR46268:SF6">
    <property type="entry name" value="UNIVERSAL STRESS PROTEIN UP12"/>
    <property type="match status" value="1"/>
</dbReference>
<dbReference type="Proteomes" id="UP000295382">
    <property type="component" value="Unassembled WGS sequence"/>
</dbReference>
<dbReference type="InterPro" id="IPR006016">
    <property type="entry name" value="UspA"/>
</dbReference>
<comment type="caution">
    <text evidence="3">The sequence shown here is derived from an EMBL/GenBank/DDBJ whole genome shotgun (WGS) entry which is preliminary data.</text>
</comment>
<name>A0A4R3I3E6_PAULE</name>
<comment type="similarity">
    <text evidence="1">Belongs to the universal stress protein A family.</text>
</comment>
<dbReference type="InterPro" id="IPR006015">
    <property type="entry name" value="Universal_stress_UspA"/>
</dbReference>
<evidence type="ECO:0000313" key="3">
    <source>
        <dbReference type="EMBL" id="TCS39341.1"/>
    </source>
</evidence>